<organism evidence="2 3">
    <name type="scientific">Aquitalea magnusonii</name>
    <dbReference type="NCBI Taxonomy" id="332411"/>
    <lineage>
        <taxon>Bacteria</taxon>
        <taxon>Pseudomonadati</taxon>
        <taxon>Pseudomonadota</taxon>
        <taxon>Betaproteobacteria</taxon>
        <taxon>Neisseriales</taxon>
        <taxon>Chromobacteriaceae</taxon>
        <taxon>Aquitalea</taxon>
    </lineage>
</organism>
<gene>
    <name evidence="2" type="ORF">DLM_3905</name>
</gene>
<keyword evidence="1" id="KW-0472">Membrane</keyword>
<feature type="transmembrane region" description="Helical" evidence="1">
    <location>
        <begin position="18"/>
        <end position="39"/>
    </location>
</feature>
<evidence type="ECO:0000313" key="2">
    <source>
        <dbReference type="EMBL" id="BBF87484.1"/>
    </source>
</evidence>
<keyword evidence="3" id="KW-1185">Reference proteome</keyword>
<dbReference type="AlphaFoldDB" id="A0A3G9GJB9"/>
<dbReference type="Proteomes" id="UP000198290">
    <property type="component" value="Chromosome"/>
</dbReference>
<keyword evidence="1" id="KW-0812">Transmembrane</keyword>
<evidence type="ECO:0000313" key="3">
    <source>
        <dbReference type="Proteomes" id="UP000198290"/>
    </source>
</evidence>
<accession>A0A3G9GJB9</accession>
<protein>
    <submittedName>
        <fullName evidence="2">Uncharacterized protein</fullName>
    </submittedName>
</protein>
<evidence type="ECO:0000256" key="1">
    <source>
        <dbReference type="SAM" id="Phobius"/>
    </source>
</evidence>
<keyword evidence="1" id="KW-1133">Transmembrane helix</keyword>
<dbReference type="EMBL" id="AP018823">
    <property type="protein sequence ID" value="BBF87484.1"/>
    <property type="molecule type" value="Genomic_DNA"/>
</dbReference>
<reference evidence="2 3" key="2">
    <citation type="journal article" date="2017" name="Genome Announc.">
        <title>Draft genome sequence of Aquitalea magnusonii strain H3, a plant growth-promoting bacterium of duckweed Lemna minor.</title>
        <authorList>
            <person name="Ishizawa H."/>
            <person name="Kuroda M."/>
            <person name="Ike M."/>
        </authorList>
    </citation>
    <scope>NUCLEOTIDE SEQUENCE [LARGE SCALE GENOMIC DNA]</scope>
    <source>
        <strain evidence="2 3">H3</strain>
    </source>
</reference>
<dbReference type="KEGG" id="amah:DLM_3905"/>
<reference evidence="3" key="1">
    <citation type="journal article" date="2017" name="Biotechnol. Biofuels">
        <title>Evaluation of environmental bacterial communities as a factor affecting the growth of duckweed Lemna minor.</title>
        <authorList>
            <person name="Ishizawa H."/>
            <person name="Kuroda M."/>
            <person name="Morikawa M."/>
            <person name="Ike M."/>
        </authorList>
    </citation>
    <scope>NUCLEOTIDE SEQUENCE [LARGE SCALE GENOMIC DNA]</scope>
    <source>
        <strain evidence="3">H3</strain>
    </source>
</reference>
<name>A0A3G9GJB9_9NEIS</name>
<reference evidence="3" key="3">
    <citation type="journal article" date="2017" name="Plant Physiol. Biochem.">
        <title>Differential oxidative and antioxidative response of duckweed Lemna minor toward plant growth promoting/inhibiting bacteria.</title>
        <authorList>
            <person name="Ishizawa H."/>
            <person name="Kuroda M."/>
            <person name="Morikawa M."/>
            <person name="Ike M."/>
        </authorList>
    </citation>
    <scope>NUCLEOTIDE SEQUENCE [LARGE SCALE GENOMIC DNA]</scope>
    <source>
        <strain evidence="3">H3</strain>
    </source>
</reference>
<sequence>MLVSIESYECKFNTKCSFMFVLCAAMCVLTTTFFVSYSITGSLCWPMPVDLPC</sequence>
<proteinExistence type="predicted"/>